<proteinExistence type="predicted"/>
<evidence type="ECO:0000259" key="1">
    <source>
        <dbReference type="Pfam" id="PF01636"/>
    </source>
</evidence>
<dbReference type="InterPro" id="IPR002575">
    <property type="entry name" value="Aminoglycoside_PTrfase"/>
</dbReference>
<reference evidence="2" key="1">
    <citation type="journal article" date="2014" name="Int. J. Syst. Evol. Microbiol.">
        <title>Complete genome sequence of Corynebacterium casei LMG S-19264T (=DSM 44701T), isolated from a smear-ripened cheese.</title>
        <authorList>
            <consortium name="US DOE Joint Genome Institute (JGI-PGF)"/>
            <person name="Walter F."/>
            <person name="Albersmeier A."/>
            <person name="Kalinowski J."/>
            <person name="Ruckert C."/>
        </authorList>
    </citation>
    <scope>NUCLEOTIDE SEQUENCE</scope>
    <source>
        <strain evidence="2">KCTC 22169</strain>
    </source>
</reference>
<dbReference type="InterPro" id="IPR041726">
    <property type="entry name" value="ACAD10_11_N"/>
</dbReference>
<dbReference type="RefSeq" id="WP_189613015.1">
    <property type="nucleotide sequence ID" value="NZ_BMXR01000015.1"/>
</dbReference>
<dbReference type="InterPro" id="IPR052898">
    <property type="entry name" value="ACAD10-like"/>
</dbReference>
<evidence type="ECO:0000313" key="2">
    <source>
        <dbReference type="EMBL" id="GGX72404.1"/>
    </source>
</evidence>
<dbReference type="PANTHER" id="PTHR47829:SF1">
    <property type="entry name" value="HAD FAMILY PHOSPHATASE"/>
    <property type="match status" value="1"/>
</dbReference>
<comment type="caution">
    <text evidence="2">The sequence shown here is derived from an EMBL/GenBank/DDBJ whole genome shotgun (WGS) entry which is preliminary data.</text>
</comment>
<dbReference type="AlphaFoldDB" id="A0A918NH03"/>
<keyword evidence="3" id="KW-1185">Reference proteome</keyword>
<sequence length="351" mass="40104">MTTNDPTISIRPGEHIDIPKVDVYLKHHIEGLDGEPTVTQFPGGASNLTYRFAYPNKTLILRRPPFGPLPKGAHDMVREAELMRALKPHFDKVPYIHLISTDHEVMDTDFYVMSELRGLILRRDLPEDLDGTPDLSRRLCDIYIQGLTELHSIDPAETGLDAFGKGEGYVERQVSGWTKRLSKAQTPDVPSFDDIGRWLADHQPADRPARLIHNDYRFDNLILDPECFDIRGVLDWELATVGDPLMDLGTALAYWVEANDHPAMLAIRPQPTHLPGMLSRAELVDAYFQLRPEDRPDDFRFYEVFGLFRLAGILQQIYQRFHAGQTQDKRFAGFGQVVAHLHDRCEREIAR</sequence>
<feature type="domain" description="Aminoglycoside phosphotransferase" evidence="1">
    <location>
        <begin position="37"/>
        <end position="261"/>
    </location>
</feature>
<protein>
    <submittedName>
        <fullName evidence="2">Phosphotransferase family protein</fullName>
    </submittedName>
</protein>
<dbReference type="CDD" id="cd05154">
    <property type="entry name" value="ACAD10_11_N-like"/>
    <property type="match status" value="1"/>
</dbReference>
<evidence type="ECO:0000313" key="3">
    <source>
        <dbReference type="Proteomes" id="UP000626148"/>
    </source>
</evidence>
<gene>
    <name evidence="2" type="ORF">GCM10007392_44820</name>
</gene>
<accession>A0A918NH03</accession>
<reference evidence="2" key="2">
    <citation type="submission" date="2020-09" db="EMBL/GenBank/DDBJ databases">
        <authorList>
            <person name="Sun Q."/>
            <person name="Kim S."/>
        </authorList>
    </citation>
    <scope>NUCLEOTIDE SEQUENCE</scope>
    <source>
        <strain evidence="2">KCTC 22169</strain>
    </source>
</reference>
<organism evidence="2 3">
    <name type="scientific">Saccharospirillum salsuginis</name>
    <dbReference type="NCBI Taxonomy" id="418750"/>
    <lineage>
        <taxon>Bacteria</taxon>
        <taxon>Pseudomonadati</taxon>
        <taxon>Pseudomonadota</taxon>
        <taxon>Gammaproteobacteria</taxon>
        <taxon>Oceanospirillales</taxon>
        <taxon>Saccharospirillaceae</taxon>
        <taxon>Saccharospirillum</taxon>
    </lineage>
</organism>
<dbReference type="Gene3D" id="3.90.1200.10">
    <property type="match status" value="1"/>
</dbReference>
<dbReference type="PANTHER" id="PTHR47829">
    <property type="entry name" value="HYDROLASE, PUTATIVE (AFU_ORTHOLOGUE AFUA_1G12880)-RELATED"/>
    <property type="match status" value="1"/>
</dbReference>
<dbReference type="Proteomes" id="UP000626148">
    <property type="component" value="Unassembled WGS sequence"/>
</dbReference>
<dbReference type="Gene3D" id="3.30.200.20">
    <property type="entry name" value="Phosphorylase Kinase, domain 1"/>
    <property type="match status" value="1"/>
</dbReference>
<dbReference type="Pfam" id="PF01636">
    <property type="entry name" value="APH"/>
    <property type="match status" value="1"/>
</dbReference>
<dbReference type="SUPFAM" id="SSF56112">
    <property type="entry name" value="Protein kinase-like (PK-like)"/>
    <property type="match status" value="1"/>
</dbReference>
<name>A0A918NH03_9GAMM</name>
<dbReference type="EMBL" id="BMXR01000015">
    <property type="protein sequence ID" value="GGX72404.1"/>
    <property type="molecule type" value="Genomic_DNA"/>
</dbReference>
<dbReference type="InterPro" id="IPR011009">
    <property type="entry name" value="Kinase-like_dom_sf"/>
</dbReference>